<proteinExistence type="predicted"/>
<evidence type="ECO:0000256" key="2">
    <source>
        <dbReference type="SAM" id="MobiDB-lite"/>
    </source>
</evidence>
<evidence type="ECO:0000259" key="3">
    <source>
        <dbReference type="PROSITE" id="PS51123"/>
    </source>
</evidence>
<dbReference type="AlphaFoldDB" id="A0A246HRH7"/>
<comment type="caution">
    <text evidence="4">The sequence shown here is derived from an EMBL/GenBank/DDBJ whole genome shotgun (WGS) entry which is preliminary data.</text>
</comment>
<name>A0A246HRH7_STEMA</name>
<evidence type="ECO:0000313" key="5">
    <source>
        <dbReference type="Proteomes" id="UP000198157"/>
    </source>
</evidence>
<accession>A0A246HRH7</accession>
<feature type="domain" description="OmpA-like" evidence="3">
    <location>
        <begin position="368"/>
        <end position="499"/>
    </location>
</feature>
<dbReference type="InterPro" id="IPR006665">
    <property type="entry name" value="OmpA-like"/>
</dbReference>
<evidence type="ECO:0000256" key="1">
    <source>
        <dbReference type="PROSITE-ProRule" id="PRU00473"/>
    </source>
</evidence>
<organism evidence="4 5">
    <name type="scientific">Stenotrophomonas maltophilia</name>
    <name type="common">Pseudomonas maltophilia</name>
    <name type="synonym">Xanthomonas maltophilia</name>
    <dbReference type="NCBI Taxonomy" id="40324"/>
    <lineage>
        <taxon>Bacteria</taxon>
        <taxon>Pseudomonadati</taxon>
        <taxon>Pseudomonadota</taxon>
        <taxon>Gammaproteobacteria</taxon>
        <taxon>Lysobacterales</taxon>
        <taxon>Lysobacteraceae</taxon>
        <taxon>Stenotrophomonas</taxon>
        <taxon>Stenotrophomonas maltophilia group</taxon>
    </lineage>
</organism>
<dbReference type="InterPro" id="IPR036737">
    <property type="entry name" value="OmpA-like_sf"/>
</dbReference>
<dbReference type="Pfam" id="PF00691">
    <property type="entry name" value="OmpA"/>
    <property type="match status" value="1"/>
</dbReference>
<evidence type="ECO:0000313" key="4">
    <source>
        <dbReference type="EMBL" id="OWQ56850.1"/>
    </source>
</evidence>
<reference evidence="4 5" key="1">
    <citation type="submission" date="2017-06" db="EMBL/GenBank/DDBJ databases">
        <authorList>
            <person name="Kim H.J."/>
            <person name="Triplett B.A."/>
        </authorList>
    </citation>
    <scope>NUCLEOTIDE SEQUENCE [LARGE SCALE GENOMIC DNA]</scope>
    <source>
        <strain evidence="4 5">13146</strain>
    </source>
</reference>
<dbReference type="CDD" id="cd07185">
    <property type="entry name" value="OmpA_C-like"/>
    <property type="match status" value="1"/>
</dbReference>
<dbReference type="EMBL" id="NIVS01000004">
    <property type="protein sequence ID" value="OWQ56850.1"/>
    <property type="molecule type" value="Genomic_DNA"/>
</dbReference>
<gene>
    <name evidence="4" type="ORF">CEE60_01915</name>
</gene>
<feature type="region of interest" description="Disordered" evidence="2">
    <location>
        <begin position="1"/>
        <end position="50"/>
    </location>
</feature>
<dbReference type="SUPFAM" id="SSF103088">
    <property type="entry name" value="OmpA-like"/>
    <property type="match status" value="1"/>
</dbReference>
<protein>
    <recommendedName>
        <fullName evidence="3">OmpA-like domain-containing protein</fullName>
    </recommendedName>
</protein>
<keyword evidence="1" id="KW-0472">Membrane</keyword>
<sequence>MATLSMAAARTCAPARTSSRRMPTGTRRDRGGSPAAWPASGSRISSPTPTVHASTAVSARCCSPAAWCTTSPRTGTSACSAPPSVGRAVPTSTPTAWRSVACCGRTCGCRPATTGAGSPATVTSTVTSTPNRACSCACASSSMKTFSGRTPSATATRHAEDALMTTLFPMNHVAPSLLAAALLAAVAGPAGAQQTQLLPQHQRITDEAIHADHGAYEATQGRIQALNDGGRPIRDYHLSKAQCWLDVSFHEYSRNDRSAFPQQALTESEKLIVGMEQGVSPLPTDTPLVNNAKYLRDDLWQRLRVLHGAPGFVCAQQQVACGEVELVHAGNEFNQQQWRHSKPYIQIAEELVNEGEALARQCDVGPAIAAAPGPLVANVLFEFDRDAYRDIRTYSLESVDRALASIGGESLQLQGVTLVGHADRMQGRGFDANQALSERRARTVRELLIGRGIDPARIRYEYKGDTQQVQQCEGVRPRAALLECLLPNRRVEVRFEVSR</sequence>
<dbReference type="GO" id="GO:0016020">
    <property type="term" value="C:membrane"/>
    <property type="evidence" value="ECO:0007669"/>
    <property type="project" value="UniProtKB-UniRule"/>
</dbReference>
<dbReference type="PROSITE" id="PS51123">
    <property type="entry name" value="OMPA_2"/>
    <property type="match status" value="1"/>
</dbReference>
<dbReference type="Gene3D" id="3.30.1330.60">
    <property type="entry name" value="OmpA-like domain"/>
    <property type="match status" value="1"/>
</dbReference>
<dbReference type="Proteomes" id="UP000198157">
    <property type="component" value="Unassembled WGS sequence"/>
</dbReference>